<reference evidence="2" key="1">
    <citation type="submission" date="2021-06" db="EMBL/GenBank/DDBJ databases">
        <authorList>
            <person name="Kallberg Y."/>
            <person name="Tangrot J."/>
            <person name="Rosling A."/>
        </authorList>
    </citation>
    <scope>NUCLEOTIDE SEQUENCE</scope>
    <source>
        <strain evidence="2">CL551</strain>
    </source>
</reference>
<proteinExistence type="predicted"/>
<evidence type="ECO:0000256" key="1">
    <source>
        <dbReference type="SAM" id="MobiDB-lite"/>
    </source>
</evidence>
<dbReference type="AlphaFoldDB" id="A0A9N9I2A8"/>
<dbReference type="OrthoDB" id="2423208at2759"/>
<dbReference type="EMBL" id="CAJVPV010021232">
    <property type="protein sequence ID" value="CAG8717291.1"/>
    <property type="molecule type" value="Genomic_DNA"/>
</dbReference>
<organism evidence="2 3">
    <name type="scientific">Acaulospora morrowiae</name>
    <dbReference type="NCBI Taxonomy" id="94023"/>
    <lineage>
        <taxon>Eukaryota</taxon>
        <taxon>Fungi</taxon>
        <taxon>Fungi incertae sedis</taxon>
        <taxon>Mucoromycota</taxon>
        <taxon>Glomeromycotina</taxon>
        <taxon>Glomeromycetes</taxon>
        <taxon>Diversisporales</taxon>
        <taxon>Acaulosporaceae</taxon>
        <taxon>Acaulospora</taxon>
    </lineage>
</organism>
<gene>
    <name evidence="2" type="ORF">AMORRO_LOCUS13096</name>
</gene>
<accession>A0A9N9I2A8</accession>
<comment type="caution">
    <text evidence="2">The sequence shown here is derived from an EMBL/GenBank/DDBJ whole genome shotgun (WGS) entry which is preliminary data.</text>
</comment>
<feature type="region of interest" description="Disordered" evidence="1">
    <location>
        <begin position="177"/>
        <end position="198"/>
    </location>
</feature>
<name>A0A9N9I2A8_9GLOM</name>
<dbReference type="Proteomes" id="UP000789342">
    <property type="component" value="Unassembled WGS sequence"/>
</dbReference>
<feature type="non-terminal residue" evidence="2">
    <location>
        <position position="374"/>
    </location>
</feature>
<evidence type="ECO:0000313" key="3">
    <source>
        <dbReference type="Proteomes" id="UP000789342"/>
    </source>
</evidence>
<sequence length="374" mass="43685">MNFWDPYFDETPAKNWSTFQFHKNWVNVHKNEPEQLTYRKAMDTFFKSLRAIINRSSDLPKIWKANELLNSCQASTISTYPSDDLLDRCGCGIHNKEDTTFSCPSDDLLDRYDILIAFFLCPLCQNKNQRKAGSNMDNLWLDIGKTLKEKNINSLEIPIKKGPNELKQRLDFETEDKENTVGGSYKRRRTEGGNLEHSDNENFLNAVKSNDNENELERQAEETIQYNGKMWIVGNTKINIRDVLTEWQKRIGRPRADLAFYDIIDLTPGSNSDFIRSLPIDAMYEMKQFGSEEQQTVTDNVKELIIKFIKVYRADDLRKIVDESYLETRKNDTLKFVWDFTNLLAESIERDDDLADYDLSELAYREIFLAPAIR</sequence>
<protein>
    <submittedName>
        <fullName evidence="2">7439_t:CDS:1</fullName>
    </submittedName>
</protein>
<evidence type="ECO:0000313" key="2">
    <source>
        <dbReference type="EMBL" id="CAG8717291.1"/>
    </source>
</evidence>
<keyword evidence="3" id="KW-1185">Reference proteome</keyword>